<dbReference type="InterPro" id="IPR009267">
    <property type="entry name" value="NTP_transf_6"/>
</dbReference>
<keyword evidence="2" id="KW-1185">Reference proteome</keyword>
<dbReference type="Pfam" id="PF06042">
    <property type="entry name" value="NTP_transf_6"/>
    <property type="match status" value="1"/>
</dbReference>
<sequence>MSSVNQLQNILADSPVGTVLPAIYELNLPDWWLAGGALRNTVWHSIFGENCQLFINDFDIAFFDETGDRNQELAAKTTLTNLFPNYLFDIKNQASFARWRSGIKTYTSTEDGIKNWLHTTAAIGVRLNTQGQWEFLTPYGLDDLFNGIVRPTPAHLDNPEAQRKADGYLQKCPFLRLG</sequence>
<evidence type="ECO:0008006" key="3">
    <source>
        <dbReference type="Google" id="ProtNLM"/>
    </source>
</evidence>
<dbReference type="AlphaFoldDB" id="A0A1Z4LHQ2"/>
<dbReference type="OrthoDB" id="9805247at2"/>
<dbReference type="PANTHER" id="PTHR39166:SF1">
    <property type="entry name" value="BLL1166 PROTEIN"/>
    <property type="match status" value="1"/>
</dbReference>
<evidence type="ECO:0000313" key="1">
    <source>
        <dbReference type="EMBL" id="BAY80762.1"/>
    </source>
</evidence>
<accession>A0A1Z4LHQ2</accession>
<dbReference type="PANTHER" id="PTHR39166">
    <property type="entry name" value="BLL1166 PROTEIN"/>
    <property type="match status" value="1"/>
</dbReference>
<reference evidence="1 2" key="1">
    <citation type="submission" date="2017-06" db="EMBL/GenBank/DDBJ databases">
        <title>Genome sequencing of cyanobaciteial culture collection at National Institute for Environmental Studies (NIES).</title>
        <authorList>
            <person name="Hirose Y."/>
            <person name="Shimura Y."/>
            <person name="Fujisawa T."/>
            <person name="Nakamura Y."/>
            <person name="Kawachi M."/>
        </authorList>
    </citation>
    <scope>NUCLEOTIDE SEQUENCE [LARGE SCALE GENOMIC DNA]</scope>
    <source>
        <strain evidence="1 2">NIES-267</strain>
    </source>
</reference>
<gene>
    <name evidence="1" type="ORF">NIES267_02270</name>
</gene>
<proteinExistence type="predicted"/>
<dbReference type="EMBL" id="AP018227">
    <property type="protein sequence ID" value="BAY80762.1"/>
    <property type="molecule type" value="Genomic_DNA"/>
</dbReference>
<evidence type="ECO:0000313" key="2">
    <source>
        <dbReference type="Proteomes" id="UP000218418"/>
    </source>
</evidence>
<protein>
    <recommendedName>
        <fullName evidence="3">Nucleotidyltransferase family protein</fullName>
    </recommendedName>
</protein>
<name>A0A1Z4LHQ2_9CYAN</name>
<organism evidence="1 2">
    <name type="scientific">Calothrix parasitica NIES-267</name>
    <dbReference type="NCBI Taxonomy" id="1973488"/>
    <lineage>
        <taxon>Bacteria</taxon>
        <taxon>Bacillati</taxon>
        <taxon>Cyanobacteriota</taxon>
        <taxon>Cyanophyceae</taxon>
        <taxon>Nostocales</taxon>
        <taxon>Calotrichaceae</taxon>
        <taxon>Calothrix</taxon>
    </lineage>
</organism>
<dbReference type="Proteomes" id="UP000218418">
    <property type="component" value="Chromosome"/>
</dbReference>